<feature type="domain" description="Cyclic nucleotide-binding" evidence="1">
    <location>
        <begin position="12"/>
        <end position="110"/>
    </location>
</feature>
<evidence type="ECO:0000259" key="1">
    <source>
        <dbReference type="PROSITE" id="PS50042"/>
    </source>
</evidence>
<organism evidence="3 4">
    <name type="scientific">Oceanobacter antarcticus</name>
    <dbReference type="NCBI Taxonomy" id="3133425"/>
    <lineage>
        <taxon>Bacteria</taxon>
        <taxon>Pseudomonadati</taxon>
        <taxon>Pseudomonadota</taxon>
        <taxon>Gammaproteobacteria</taxon>
        <taxon>Oceanospirillales</taxon>
        <taxon>Oceanospirillaceae</taxon>
        <taxon>Oceanobacter</taxon>
    </lineage>
</organism>
<sequence>MINAARLQQFIPFEDLSENALQELLPHFAPVRLAQRGVLFKRGQQDDRCHYLLEGAIDLVNDHFEVTQLNGEDEGNFLALDATHLIHKYSAVAVSDCLIASLPRRYLELISTWVEVARSLESDEETDWLEALLTSELFNRIPPGNIQQLLSRFEEREVTLGDVLIQEGDEGNECYVIKQGKAVVTRRNGKGKQEETLAALSNGALFGEDSLISSLPRSATITMSSNGIVMVLSKNDFDTLLKTPVLEYVDPQQLDELIENSDTGVIQLDVRTQQEAAMAPVARARNVPLAQLRSQMDNFNRDFIYVVLGEGRAEAAAYILSEAGFEVKILRH</sequence>
<dbReference type="InterPro" id="IPR036873">
    <property type="entry name" value="Rhodanese-like_dom_sf"/>
</dbReference>
<comment type="caution">
    <text evidence="3">The sequence shown here is derived from an EMBL/GenBank/DDBJ whole genome shotgun (WGS) entry which is preliminary data.</text>
</comment>
<evidence type="ECO:0000313" key="3">
    <source>
        <dbReference type="EMBL" id="MFK4753212.1"/>
    </source>
</evidence>
<protein>
    <submittedName>
        <fullName evidence="3">Cyclic nucleotide-binding domain-containing protein</fullName>
    </submittedName>
</protein>
<dbReference type="PROSITE" id="PS50206">
    <property type="entry name" value="RHODANESE_3"/>
    <property type="match status" value="1"/>
</dbReference>
<dbReference type="SMART" id="SM00100">
    <property type="entry name" value="cNMP"/>
    <property type="match status" value="2"/>
</dbReference>
<dbReference type="Gene3D" id="2.60.120.10">
    <property type="entry name" value="Jelly Rolls"/>
    <property type="match status" value="2"/>
</dbReference>
<evidence type="ECO:0000313" key="4">
    <source>
        <dbReference type="Proteomes" id="UP001620597"/>
    </source>
</evidence>
<dbReference type="PANTHER" id="PTHR23011">
    <property type="entry name" value="CYCLIC NUCLEOTIDE-BINDING DOMAIN CONTAINING PROTEIN"/>
    <property type="match status" value="1"/>
</dbReference>
<dbReference type="Proteomes" id="UP001620597">
    <property type="component" value="Unassembled WGS sequence"/>
</dbReference>
<dbReference type="InterPro" id="IPR018490">
    <property type="entry name" value="cNMP-bd_dom_sf"/>
</dbReference>
<dbReference type="PROSITE" id="PS50042">
    <property type="entry name" value="CNMP_BINDING_3"/>
    <property type="match status" value="2"/>
</dbReference>
<dbReference type="EMBL" id="JBBKTX010000014">
    <property type="protein sequence ID" value="MFK4753212.1"/>
    <property type="molecule type" value="Genomic_DNA"/>
</dbReference>
<dbReference type="Gene3D" id="3.40.250.10">
    <property type="entry name" value="Rhodanese-like domain"/>
    <property type="match status" value="1"/>
</dbReference>
<evidence type="ECO:0000259" key="2">
    <source>
        <dbReference type="PROSITE" id="PS50206"/>
    </source>
</evidence>
<dbReference type="Pfam" id="PF00027">
    <property type="entry name" value="cNMP_binding"/>
    <property type="match status" value="1"/>
</dbReference>
<proteinExistence type="predicted"/>
<dbReference type="SUPFAM" id="SSF51206">
    <property type="entry name" value="cAMP-binding domain-like"/>
    <property type="match status" value="2"/>
</dbReference>
<dbReference type="RefSeq" id="WP_416206280.1">
    <property type="nucleotide sequence ID" value="NZ_JBBKTX010000014.1"/>
</dbReference>
<dbReference type="SUPFAM" id="SSF52821">
    <property type="entry name" value="Rhodanese/Cell cycle control phosphatase"/>
    <property type="match status" value="1"/>
</dbReference>
<dbReference type="InterPro" id="IPR001763">
    <property type="entry name" value="Rhodanese-like_dom"/>
</dbReference>
<dbReference type="InterPro" id="IPR000595">
    <property type="entry name" value="cNMP-bd_dom"/>
</dbReference>
<dbReference type="PANTHER" id="PTHR23011:SF28">
    <property type="entry name" value="CYCLIC NUCLEOTIDE-BINDING DOMAIN CONTAINING PROTEIN"/>
    <property type="match status" value="1"/>
</dbReference>
<name>A0ABW8NJS8_9GAMM</name>
<accession>A0ABW8NJS8</accession>
<feature type="domain" description="Cyclic nucleotide-binding" evidence="1">
    <location>
        <begin position="137"/>
        <end position="241"/>
    </location>
</feature>
<keyword evidence="4" id="KW-1185">Reference proteome</keyword>
<dbReference type="CDD" id="cd00158">
    <property type="entry name" value="RHOD"/>
    <property type="match status" value="1"/>
</dbReference>
<dbReference type="CDD" id="cd00038">
    <property type="entry name" value="CAP_ED"/>
    <property type="match status" value="2"/>
</dbReference>
<reference evidence="3 4" key="1">
    <citation type="submission" date="2024-03" db="EMBL/GenBank/DDBJ databases">
        <title>High-quality draft genome sequence of Oceanobacter sp. wDCs-4.</title>
        <authorList>
            <person name="Dong C."/>
        </authorList>
    </citation>
    <scope>NUCLEOTIDE SEQUENCE [LARGE SCALE GENOMIC DNA]</scope>
    <source>
        <strain evidence="4">wDCs-4</strain>
    </source>
</reference>
<feature type="domain" description="Rhodanese" evidence="2">
    <location>
        <begin position="268"/>
        <end position="330"/>
    </location>
</feature>
<gene>
    <name evidence="3" type="ORF">WG929_12385</name>
</gene>
<dbReference type="InterPro" id="IPR014710">
    <property type="entry name" value="RmlC-like_jellyroll"/>
</dbReference>